<dbReference type="EMBL" id="GGMS01013139">
    <property type="protein sequence ID" value="MBY82342.1"/>
    <property type="molecule type" value="Transcribed_RNA"/>
</dbReference>
<organism evidence="1">
    <name type="scientific">Sipha flava</name>
    <name type="common">yellow sugarcane aphid</name>
    <dbReference type="NCBI Taxonomy" id="143950"/>
    <lineage>
        <taxon>Eukaryota</taxon>
        <taxon>Metazoa</taxon>
        <taxon>Ecdysozoa</taxon>
        <taxon>Arthropoda</taxon>
        <taxon>Hexapoda</taxon>
        <taxon>Insecta</taxon>
        <taxon>Pterygota</taxon>
        <taxon>Neoptera</taxon>
        <taxon>Paraneoptera</taxon>
        <taxon>Hemiptera</taxon>
        <taxon>Sternorrhyncha</taxon>
        <taxon>Aphidomorpha</taxon>
        <taxon>Aphidoidea</taxon>
        <taxon>Aphididae</taxon>
        <taxon>Sipha</taxon>
    </lineage>
</organism>
<accession>A0A2S2QYY3</accession>
<proteinExistence type="predicted"/>
<name>A0A2S2QYY3_9HEMI</name>
<dbReference type="AlphaFoldDB" id="A0A2S2QYY3"/>
<sequence>MVNTCDLRSKIIFLCKVKIKACGRCIFIRFEYSFTSSAPLVQSIRRDFFTNCANMFRICCSHSRTHLQGCKKADYRLRRSYAAWITAICVLERSAKSENNPRAIRLLQSLAVRAVRRPGTQFFVV</sequence>
<reference evidence="1" key="1">
    <citation type="submission" date="2018-04" db="EMBL/GenBank/DDBJ databases">
        <title>Transcriptome assembly of Sipha flava.</title>
        <authorList>
            <person name="Scully E.D."/>
            <person name="Geib S.M."/>
            <person name="Palmer N.A."/>
            <person name="Koch K."/>
            <person name="Bradshaw J."/>
            <person name="Heng-Moss T."/>
            <person name="Sarath G."/>
        </authorList>
    </citation>
    <scope>NUCLEOTIDE SEQUENCE</scope>
</reference>
<evidence type="ECO:0000313" key="1">
    <source>
        <dbReference type="EMBL" id="MBY82342.1"/>
    </source>
</evidence>
<gene>
    <name evidence="1" type="ORF">g.8644</name>
</gene>
<protein>
    <submittedName>
        <fullName evidence="1">Uncharacterized protein</fullName>
    </submittedName>
</protein>